<keyword evidence="7" id="KW-1185">Reference proteome</keyword>
<dbReference type="PANTHER" id="PTHR12694:SF8">
    <property type="entry name" value="TRANSCRIPTION INITIATION FACTOR IIA SUBUNIT 1"/>
    <property type="match status" value="1"/>
</dbReference>
<feature type="compositionally biased region" description="Pro residues" evidence="5">
    <location>
        <begin position="110"/>
        <end position="124"/>
    </location>
</feature>
<dbReference type="SMART" id="SM01371">
    <property type="entry name" value="TFIIA"/>
    <property type="match status" value="1"/>
</dbReference>
<dbReference type="SUPFAM" id="SSF50784">
    <property type="entry name" value="Transcription factor IIA (TFIIA), beta-barrel domain"/>
    <property type="match status" value="1"/>
</dbReference>
<proteinExistence type="inferred from homology"/>
<dbReference type="STRING" id="448386.A0A2V3IL18"/>
<dbReference type="Gene3D" id="2.30.18.10">
    <property type="entry name" value="Transcription factor IIA (TFIIA), beta-barrel domain"/>
    <property type="match status" value="1"/>
</dbReference>
<protein>
    <submittedName>
        <fullName evidence="6">Transcription initiation factor IIA subunit 1</fullName>
    </submittedName>
</protein>
<name>A0A2V3IL18_9FLOR</name>
<keyword evidence="4" id="KW-0539">Nucleus</keyword>
<dbReference type="GO" id="GO:0005672">
    <property type="term" value="C:transcription factor TFIIA complex"/>
    <property type="evidence" value="ECO:0007669"/>
    <property type="project" value="InterPro"/>
</dbReference>
<dbReference type="Proteomes" id="UP000247409">
    <property type="component" value="Unassembled WGS sequence"/>
</dbReference>
<evidence type="ECO:0000256" key="1">
    <source>
        <dbReference type="ARBA" id="ARBA00004123"/>
    </source>
</evidence>
<evidence type="ECO:0000256" key="4">
    <source>
        <dbReference type="ARBA" id="ARBA00023242"/>
    </source>
</evidence>
<gene>
    <name evidence="6" type="ORF">BWQ96_07492</name>
</gene>
<dbReference type="Pfam" id="PF03153">
    <property type="entry name" value="TFIIA"/>
    <property type="match status" value="1"/>
</dbReference>
<dbReference type="PANTHER" id="PTHR12694">
    <property type="entry name" value="TRANSCRIPTION INITIATION FACTOR IIA SUBUNIT 1"/>
    <property type="match status" value="1"/>
</dbReference>
<dbReference type="GO" id="GO:0003743">
    <property type="term" value="F:translation initiation factor activity"/>
    <property type="evidence" value="ECO:0007669"/>
    <property type="project" value="UniProtKB-KW"/>
</dbReference>
<feature type="region of interest" description="Disordered" evidence="5">
    <location>
        <begin position="55"/>
        <end position="177"/>
    </location>
</feature>
<evidence type="ECO:0000313" key="6">
    <source>
        <dbReference type="EMBL" id="PXF42785.1"/>
    </source>
</evidence>
<organism evidence="6 7">
    <name type="scientific">Gracilariopsis chorda</name>
    <dbReference type="NCBI Taxonomy" id="448386"/>
    <lineage>
        <taxon>Eukaryota</taxon>
        <taxon>Rhodophyta</taxon>
        <taxon>Florideophyceae</taxon>
        <taxon>Rhodymeniophycidae</taxon>
        <taxon>Gracilariales</taxon>
        <taxon>Gracilariaceae</taxon>
        <taxon>Gracilariopsis</taxon>
    </lineage>
</organism>
<keyword evidence="6" id="KW-0648">Protein biosynthesis</keyword>
<feature type="compositionally biased region" description="Acidic residues" evidence="5">
    <location>
        <begin position="163"/>
        <end position="177"/>
    </location>
</feature>
<evidence type="ECO:0000256" key="3">
    <source>
        <dbReference type="ARBA" id="ARBA00023163"/>
    </source>
</evidence>
<dbReference type="EMBL" id="NBIV01000150">
    <property type="protein sequence ID" value="PXF42785.1"/>
    <property type="molecule type" value="Genomic_DNA"/>
</dbReference>
<sequence>MNQAHVREVYLRVIDATIEGVRAELVEKGADAAIESLAVLKKRWAERLHTHDFSDDPAIIDKSSKSSSKKPTKKPDPNLTPKVPIKSPASRNGLIPVKSLTNDTDESAAPPLPSIPRKSPPTPPSRAKADPQVVELNVEEPPLKRQRVPVDDGQAEDKGEALDSSDSEDGFEDDGEPAENLVLAQYEKVRKGPKWKLILKEGIVLIRGREYLFNKATCDLDF</sequence>
<dbReference type="AlphaFoldDB" id="A0A2V3IL18"/>
<evidence type="ECO:0000256" key="5">
    <source>
        <dbReference type="SAM" id="MobiDB-lite"/>
    </source>
</evidence>
<dbReference type="InterPro" id="IPR009088">
    <property type="entry name" value="TFIIA_b-brl"/>
</dbReference>
<comment type="subcellular location">
    <subcellularLocation>
        <location evidence="1">Nucleus</location>
    </subcellularLocation>
</comment>
<dbReference type="OrthoDB" id="6275927at2759"/>
<comment type="similarity">
    <text evidence="2">Belongs to the TFIIA subunit 1 family.</text>
</comment>
<comment type="caution">
    <text evidence="6">The sequence shown here is derived from an EMBL/GenBank/DDBJ whole genome shotgun (WGS) entry which is preliminary data.</text>
</comment>
<keyword evidence="3" id="KW-0804">Transcription</keyword>
<keyword evidence="6" id="KW-0396">Initiation factor</keyword>
<dbReference type="GO" id="GO:0006367">
    <property type="term" value="P:transcription initiation at RNA polymerase II promoter"/>
    <property type="evidence" value="ECO:0007669"/>
    <property type="project" value="InterPro"/>
</dbReference>
<accession>A0A2V3IL18</accession>
<evidence type="ECO:0000313" key="7">
    <source>
        <dbReference type="Proteomes" id="UP000247409"/>
    </source>
</evidence>
<reference evidence="6 7" key="1">
    <citation type="journal article" date="2018" name="Mol. Biol. Evol.">
        <title>Analysis of the draft genome of the red seaweed Gracilariopsis chorda provides insights into genome size evolution in Rhodophyta.</title>
        <authorList>
            <person name="Lee J."/>
            <person name="Yang E.C."/>
            <person name="Graf L."/>
            <person name="Yang J.H."/>
            <person name="Qiu H."/>
            <person name="Zel Zion U."/>
            <person name="Chan C.X."/>
            <person name="Stephens T.G."/>
            <person name="Weber A.P.M."/>
            <person name="Boo G.H."/>
            <person name="Boo S.M."/>
            <person name="Kim K.M."/>
            <person name="Shin Y."/>
            <person name="Jung M."/>
            <person name="Lee S.J."/>
            <person name="Yim H.S."/>
            <person name="Lee J.H."/>
            <person name="Bhattacharya D."/>
            <person name="Yoon H.S."/>
        </authorList>
    </citation>
    <scope>NUCLEOTIDE SEQUENCE [LARGE SCALE GENOMIC DNA]</scope>
    <source>
        <strain evidence="6 7">SKKU-2015</strain>
        <tissue evidence="6">Whole body</tissue>
    </source>
</reference>
<evidence type="ECO:0000256" key="2">
    <source>
        <dbReference type="ARBA" id="ARBA00010059"/>
    </source>
</evidence>
<dbReference type="Gene3D" id="1.10.287.100">
    <property type="match status" value="1"/>
</dbReference>
<dbReference type="InterPro" id="IPR004855">
    <property type="entry name" value="TFIIA_asu/bsu"/>
</dbReference>